<keyword evidence="1" id="KW-0762">Sugar transport</keyword>
<dbReference type="Proteomes" id="UP001254832">
    <property type="component" value="Unassembled WGS sequence"/>
</dbReference>
<dbReference type="SUPFAM" id="SSF53850">
    <property type="entry name" value="Periplasmic binding protein-like II"/>
    <property type="match status" value="1"/>
</dbReference>
<dbReference type="PROSITE" id="PS51257">
    <property type="entry name" value="PROKAR_LIPOPROTEIN"/>
    <property type="match status" value="1"/>
</dbReference>
<comment type="caution">
    <text evidence="1">The sequence shown here is derived from an EMBL/GenBank/DDBJ whole genome shotgun (WGS) entry which is preliminary data.</text>
</comment>
<organism evidence="1 2">
    <name type="scientific">Paenibacillus amylolyticus</name>
    <dbReference type="NCBI Taxonomy" id="1451"/>
    <lineage>
        <taxon>Bacteria</taxon>
        <taxon>Bacillati</taxon>
        <taxon>Bacillota</taxon>
        <taxon>Bacilli</taxon>
        <taxon>Bacillales</taxon>
        <taxon>Paenibacillaceae</taxon>
        <taxon>Paenibacillus</taxon>
    </lineage>
</organism>
<dbReference type="InterPro" id="IPR006059">
    <property type="entry name" value="SBP"/>
</dbReference>
<accession>A0AAP5GYU5</accession>
<name>A0AAP5GYU5_PAEAM</name>
<reference evidence="1" key="1">
    <citation type="submission" date="2023-07" db="EMBL/GenBank/DDBJ databases">
        <title>Sorghum-associated microbial communities from plants grown in Nebraska, USA.</title>
        <authorList>
            <person name="Schachtman D."/>
        </authorList>
    </citation>
    <scope>NUCLEOTIDE SEQUENCE</scope>
    <source>
        <strain evidence="1">BE80</strain>
    </source>
</reference>
<proteinExistence type="predicted"/>
<protein>
    <submittedName>
        <fullName evidence="1">Multiple sugar transport system substrate-binding protein</fullName>
    </submittedName>
</protein>
<gene>
    <name evidence="1" type="ORF">J2W91_001611</name>
</gene>
<dbReference type="Gene3D" id="3.40.190.10">
    <property type="entry name" value="Periplasmic binding protein-like II"/>
    <property type="match status" value="2"/>
</dbReference>
<dbReference type="Pfam" id="PF13416">
    <property type="entry name" value="SBP_bac_8"/>
    <property type="match status" value="1"/>
</dbReference>
<sequence length="431" mass="48542">MGRLLRIIGIICLTAALLGCVSQFAQRPGMVIEEEPITLRIAWWGGEFRNNATIEVIHQYEQLNPHVNIEYEYSSFNEYWRKMAPLAAGNSLPDIIQMDISYLAQYSSLQLLEDLAPYAQRGLLDTKDVDKQQLDSGSIDGKVYGLSLGVNALLSIYDPEVLQANGIEFPTDAWTWDDFDQMGKHIQGRGIYLGTYLTPEQFFAYYLRQHGAKLYAEDGTRLGYEDDALFVEYFGLMQRLAQDKLIFAPDIWTSDIGKPDNDPFYLGEALFSWGYSNQFISTTERYGKPLSIAPMPGPNNSDGLFLKPGMFFSIAGNSRQKEEAAKFISFFVNDLDANLLLKGERGVPVSSSVREQMRMIVEPEQAQVFDYIDWVAEHSSPMDAPDPVGSSEVTAVLRELYDLLLFGKLTADDAAQQFRERANAILARSET</sequence>
<keyword evidence="1" id="KW-0813">Transport</keyword>
<dbReference type="AlphaFoldDB" id="A0AAP5GYU5"/>
<dbReference type="PANTHER" id="PTHR43649">
    <property type="entry name" value="ARABINOSE-BINDING PROTEIN-RELATED"/>
    <property type="match status" value="1"/>
</dbReference>
<evidence type="ECO:0000313" key="2">
    <source>
        <dbReference type="Proteomes" id="UP001254832"/>
    </source>
</evidence>
<dbReference type="InterPro" id="IPR050490">
    <property type="entry name" value="Bact_solute-bd_prot1"/>
</dbReference>
<evidence type="ECO:0000313" key="1">
    <source>
        <dbReference type="EMBL" id="MDR6723159.1"/>
    </source>
</evidence>
<dbReference type="RefSeq" id="WP_310137971.1">
    <property type="nucleotide sequence ID" value="NZ_JAVDTR010000003.1"/>
</dbReference>
<dbReference type="EMBL" id="JAVDTR010000003">
    <property type="protein sequence ID" value="MDR6723159.1"/>
    <property type="molecule type" value="Genomic_DNA"/>
</dbReference>
<dbReference type="PANTHER" id="PTHR43649:SF11">
    <property type="entry name" value="ABC TRANSPORTER SUBSTRATE-BINDING PROTEIN YESO-RELATED"/>
    <property type="match status" value="1"/>
</dbReference>